<keyword evidence="10" id="KW-1185">Reference proteome</keyword>
<feature type="region of interest" description="Disordered" evidence="6">
    <location>
        <begin position="104"/>
        <end position="127"/>
    </location>
</feature>
<dbReference type="CDD" id="cd12148">
    <property type="entry name" value="fungal_TF_MHR"/>
    <property type="match status" value="1"/>
</dbReference>
<sequence>MSSDSEQYSPDADLSTSPPSSHSPALVLYQPPTFWSLLRGAAINLFLPFVNGMMLGFGELFAHEAAFRLGWSTTRVFPLSRQRAHPIGFASRLPSQVLSATSIRHNSNRPDPVSTDSAAAPTFPGPANLPDDLSSLKLSGSDLLDMQEHIGFLKELGFDYGFGPTSMMQWVLEHFYISAGLPWWGAIAATALLVRAVLFIPSLLAADTSQKLSALKKNERYAAALERFKASSFGGGSTLEMMAARREIMLMEKAEGIKKARMWLPMVNIFAAVGMLKLMRAMAALPVPSLEHGGILWFQDLTLSDPLFLLPVLGGLIVYMSIKLNFRQMELKQQRISNMLMSVGIPIGVIVTISFPACVQLFFLCTGVLQYLQNVIFFQPTLRSWLGLAPLDPPSDGTAAAAPSPFVNVGPGGANYQPPRTINVKGSWVSTQHVQPKPEEPKKENIVDLVKSSVKDAFGQSGIYMDKQKSKAELAKARKYEERRALEEEEEYRARMERNRTKRGRRDRDWLAKVRKGRDNERQSEDVKEPNEPMSASPRPQKRTANTCVTCRARKVRCDGRRTVCTNCERLGFVCSYDEKVGVEVVQRDAGSPGVGVVVVPPGRNTINVPRRRVRRACLNCHAKKARCSGALPKCDRCRVQELDCVYRAGRRAMGEAAITPTPGRADGQDTMRQDVGGEDADASNASSPANDRVSPEDVPDVPDTVTQTIFDAFFRHIHHIPGLSFLHRASLMERYHAGLLNRSLFLAMIGITTLLRDLRPGLEDYGSRCIDEAESLVMHEFQKPSIINLQALVIVIKYHLLARRFPRAFMLNAVASRFATALRLTHENANLCFLARESRRRLMWSVWMIDAGIASGQLDFSLWPDAERWIHIQLPCNERNFEFDLAEPTEHLRPPDAPAMLPENFGFMALHVRVFWIRTRLLQWALSAASGESGPAGTSAAAGRSADALAALPATWEAFKAELDAFAARLPASFRWSEANVRLRTYSPRLCVFVMTHVWWRTCQLEVGRLFLPGLKEALPPAARARLDPGLVARERRACYEHAKRLADMFALLLGLDAGVPVTDLDLPVCAFHCARVLYHGLQTAAGKGLGLTEDRVKELAAVCLAAARQATRGPACESVQANIKKLMTSGLQLIPETAAFSHPAPARLVQSVGDAGLGGGFAYTGSADNAAIPPEMPLDPSTSTQISPGPFEPRAVHLPAAAQPVQAQTETLSTCPDVPPNPSMAALPAPAASRTSDRVINSDAFEGALYNLDFGPELFGADVLTAFSNDWFNVGPVPEWPPVPVDE</sequence>
<feature type="region of interest" description="Disordered" evidence="6">
    <location>
        <begin position="1"/>
        <end position="22"/>
    </location>
</feature>
<keyword evidence="3" id="KW-0805">Transcription regulation</keyword>
<evidence type="ECO:0000256" key="7">
    <source>
        <dbReference type="SAM" id="Phobius"/>
    </source>
</evidence>
<proteinExistence type="predicted"/>
<evidence type="ECO:0000256" key="4">
    <source>
        <dbReference type="ARBA" id="ARBA00023163"/>
    </source>
</evidence>
<evidence type="ECO:0000259" key="8">
    <source>
        <dbReference type="PROSITE" id="PS50048"/>
    </source>
</evidence>
<keyword evidence="7" id="KW-0812">Transmembrane</keyword>
<evidence type="ECO:0000313" key="9">
    <source>
        <dbReference type="EMBL" id="KAK2070431.1"/>
    </source>
</evidence>
<dbReference type="CDD" id="cd00067">
    <property type="entry name" value="GAL4"/>
    <property type="match status" value="2"/>
</dbReference>
<dbReference type="Pfam" id="PF08219">
    <property type="entry name" value="TOM13"/>
    <property type="match status" value="1"/>
</dbReference>
<dbReference type="InterPro" id="IPR001138">
    <property type="entry name" value="Zn2Cys6_DnaBD"/>
</dbReference>
<reference evidence="9" key="1">
    <citation type="journal article" date="2023" name="Mol. Plant Microbe Interact.">
        <title>Elucidating the Obligate Nature and Biological Capacity of an Invasive Fungal Corn Pathogen.</title>
        <authorList>
            <person name="MacCready J.S."/>
            <person name="Roggenkamp E.M."/>
            <person name="Gdanetz K."/>
            <person name="Chilvers M.I."/>
        </authorList>
    </citation>
    <scope>NUCLEOTIDE SEQUENCE</scope>
    <source>
        <strain evidence="9">PM02</strain>
    </source>
</reference>
<comment type="caution">
    <text evidence="9">The sequence shown here is derived from an EMBL/GenBank/DDBJ whole genome shotgun (WGS) entry which is preliminary data.</text>
</comment>
<feature type="domain" description="Zn(2)-C6 fungal-type" evidence="8">
    <location>
        <begin position="617"/>
        <end position="647"/>
    </location>
</feature>
<dbReference type="SUPFAM" id="SSF57701">
    <property type="entry name" value="Zn2/Cys6 DNA-binding domain"/>
    <property type="match status" value="2"/>
</dbReference>
<dbReference type="PROSITE" id="PS50048">
    <property type="entry name" value="ZN2_CY6_FUNGAL_2"/>
    <property type="match status" value="2"/>
</dbReference>
<dbReference type="EMBL" id="JAQQPM010000003">
    <property type="protein sequence ID" value="KAK2070431.1"/>
    <property type="molecule type" value="Genomic_DNA"/>
</dbReference>
<dbReference type="Gene3D" id="4.10.240.10">
    <property type="entry name" value="Zn(2)-C6 fungal-type DNA-binding domain"/>
    <property type="match status" value="2"/>
</dbReference>
<evidence type="ECO:0000256" key="6">
    <source>
        <dbReference type="SAM" id="MobiDB-lite"/>
    </source>
</evidence>
<keyword evidence="7" id="KW-0472">Membrane</keyword>
<dbReference type="InterPro" id="IPR013262">
    <property type="entry name" value="OMP_MIM1/TOM13_mt"/>
</dbReference>
<evidence type="ECO:0000256" key="3">
    <source>
        <dbReference type="ARBA" id="ARBA00023015"/>
    </source>
</evidence>
<keyword evidence="2" id="KW-0479">Metal-binding</keyword>
<accession>A0AAD9I3G1</accession>
<gene>
    <name evidence="9" type="ORF">P8C59_004921</name>
</gene>
<dbReference type="GO" id="GO:0003677">
    <property type="term" value="F:DNA binding"/>
    <property type="evidence" value="ECO:0007669"/>
    <property type="project" value="InterPro"/>
</dbReference>
<evidence type="ECO:0000256" key="2">
    <source>
        <dbReference type="ARBA" id="ARBA00022723"/>
    </source>
</evidence>
<evidence type="ECO:0000313" key="10">
    <source>
        <dbReference type="Proteomes" id="UP001217918"/>
    </source>
</evidence>
<evidence type="ECO:0000256" key="5">
    <source>
        <dbReference type="ARBA" id="ARBA00023242"/>
    </source>
</evidence>
<name>A0AAD9I3G1_9PEZI</name>
<dbReference type="CDD" id="cd20069">
    <property type="entry name" value="5TM_Oxa1-like"/>
    <property type="match status" value="1"/>
</dbReference>
<feature type="compositionally biased region" description="Low complexity" evidence="6">
    <location>
        <begin position="683"/>
        <end position="692"/>
    </location>
</feature>
<dbReference type="GO" id="GO:0008270">
    <property type="term" value="F:zinc ion binding"/>
    <property type="evidence" value="ECO:0007669"/>
    <property type="project" value="InterPro"/>
</dbReference>
<organism evidence="9 10">
    <name type="scientific">Phyllachora maydis</name>
    <dbReference type="NCBI Taxonomy" id="1825666"/>
    <lineage>
        <taxon>Eukaryota</taxon>
        <taxon>Fungi</taxon>
        <taxon>Dikarya</taxon>
        <taxon>Ascomycota</taxon>
        <taxon>Pezizomycotina</taxon>
        <taxon>Sordariomycetes</taxon>
        <taxon>Sordariomycetidae</taxon>
        <taxon>Phyllachorales</taxon>
        <taxon>Phyllachoraceae</taxon>
        <taxon>Phyllachora</taxon>
    </lineage>
</organism>
<dbReference type="SMART" id="SM00066">
    <property type="entry name" value="GAL4"/>
    <property type="match status" value="2"/>
</dbReference>
<dbReference type="Pfam" id="PF00172">
    <property type="entry name" value="Zn_clus"/>
    <property type="match status" value="2"/>
</dbReference>
<dbReference type="PANTHER" id="PTHR47338">
    <property type="entry name" value="ZN(II)2CYS6 TRANSCRIPTION FACTOR (EUROFUNG)-RELATED"/>
    <property type="match status" value="1"/>
</dbReference>
<protein>
    <recommendedName>
        <fullName evidence="8">Zn(2)-C6 fungal-type domain-containing protein</fullName>
    </recommendedName>
</protein>
<dbReference type="InterPro" id="IPR007219">
    <property type="entry name" value="XnlR_reg_dom"/>
</dbReference>
<dbReference type="Proteomes" id="UP001217918">
    <property type="component" value="Unassembled WGS sequence"/>
</dbReference>
<keyword evidence="7" id="KW-1133">Transmembrane helix</keyword>
<feature type="transmembrane region" description="Helical" evidence="7">
    <location>
        <begin position="183"/>
        <end position="206"/>
    </location>
</feature>
<feature type="domain" description="Zn(2)-C6 fungal-type" evidence="8">
    <location>
        <begin position="547"/>
        <end position="577"/>
    </location>
</feature>
<dbReference type="InterPro" id="IPR050815">
    <property type="entry name" value="TF_fung"/>
</dbReference>
<dbReference type="GO" id="GO:0005741">
    <property type="term" value="C:mitochondrial outer membrane"/>
    <property type="evidence" value="ECO:0007669"/>
    <property type="project" value="InterPro"/>
</dbReference>
<feature type="transmembrane region" description="Helical" evidence="7">
    <location>
        <begin position="263"/>
        <end position="287"/>
    </location>
</feature>
<dbReference type="GO" id="GO:0005634">
    <property type="term" value="C:nucleus"/>
    <property type="evidence" value="ECO:0007669"/>
    <property type="project" value="UniProtKB-SubCell"/>
</dbReference>
<feature type="compositionally biased region" description="Basic and acidic residues" evidence="6">
    <location>
        <begin position="506"/>
        <end position="531"/>
    </location>
</feature>
<feature type="region of interest" description="Disordered" evidence="6">
    <location>
        <begin position="480"/>
        <end position="544"/>
    </location>
</feature>
<comment type="subcellular location">
    <subcellularLocation>
        <location evidence="1">Nucleus</location>
    </subcellularLocation>
</comment>
<keyword evidence="5" id="KW-0539">Nucleus</keyword>
<dbReference type="GO" id="GO:0006351">
    <property type="term" value="P:DNA-templated transcription"/>
    <property type="evidence" value="ECO:0007669"/>
    <property type="project" value="InterPro"/>
</dbReference>
<feature type="region of interest" description="Disordered" evidence="6">
    <location>
        <begin position="658"/>
        <end position="700"/>
    </location>
</feature>
<dbReference type="GO" id="GO:0000981">
    <property type="term" value="F:DNA-binding transcription factor activity, RNA polymerase II-specific"/>
    <property type="evidence" value="ECO:0007669"/>
    <property type="project" value="InterPro"/>
</dbReference>
<keyword evidence="4" id="KW-0804">Transcription</keyword>
<dbReference type="PROSITE" id="PS00463">
    <property type="entry name" value="ZN2_CY6_FUNGAL_1"/>
    <property type="match status" value="2"/>
</dbReference>
<feature type="compositionally biased region" description="Basic and acidic residues" evidence="6">
    <location>
        <begin position="480"/>
        <end position="499"/>
    </location>
</feature>
<evidence type="ECO:0000256" key="1">
    <source>
        <dbReference type="ARBA" id="ARBA00004123"/>
    </source>
</evidence>
<feature type="transmembrane region" description="Helical" evidence="7">
    <location>
        <begin position="307"/>
        <end position="326"/>
    </location>
</feature>
<dbReference type="InterPro" id="IPR036864">
    <property type="entry name" value="Zn2-C6_fun-type_DNA-bd_sf"/>
</dbReference>
<dbReference type="PANTHER" id="PTHR47338:SF7">
    <property type="entry name" value="ZN(II)2CYS6 TRANSCRIPTION FACTOR (EUROFUNG)"/>
    <property type="match status" value="1"/>
</dbReference>
<dbReference type="Pfam" id="PF04082">
    <property type="entry name" value="Fungal_trans"/>
    <property type="match status" value="1"/>
</dbReference>
<feature type="transmembrane region" description="Helical" evidence="7">
    <location>
        <begin position="347"/>
        <end position="372"/>
    </location>
</feature>